<keyword evidence="2" id="KW-1185">Reference proteome</keyword>
<name>A0ABN6UU51_9BACT</name>
<dbReference type="InterPro" id="IPR035242">
    <property type="entry name" value="DUF5329"/>
</dbReference>
<dbReference type="RefSeq" id="WP_286354906.1">
    <property type="nucleotide sequence ID" value="NZ_AP027079.1"/>
</dbReference>
<protein>
    <recommendedName>
        <fullName evidence="3">DUF5329 domain-containing protein</fullName>
    </recommendedName>
</protein>
<gene>
    <name evidence="1" type="ORF">GETHOR_03840</name>
</gene>
<dbReference type="EMBL" id="AP027079">
    <property type="protein sequence ID" value="BDU68283.1"/>
    <property type="molecule type" value="Genomic_DNA"/>
</dbReference>
<reference evidence="2" key="1">
    <citation type="journal article" date="2023" name="Int. J. Syst. Evol. Microbiol.">
        <title>Mesoterricola silvestris gen. nov., sp. nov., Mesoterricola sediminis sp. nov., Geothrix oryzae sp. nov., Geothrix edaphica sp. nov., Geothrix rubra sp. nov., and Geothrix limicola sp. nov., six novel members of Acidobacteriota isolated from soils.</title>
        <authorList>
            <person name="Itoh H."/>
            <person name="Sugisawa Y."/>
            <person name="Mise K."/>
            <person name="Xu Z."/>
            <person name="Kuniyasu M."/>
            <person name="Ushijima N."/>
            <person name="Kawano K."/>
            <person name="Kobayashi E."/>
            <person name="Shiratori Y."/>
            <person name="Masuda Y."/>
            <person name="Senoo K."/>
        </authorList>
    </citation>
    <scope>NUCLEOTIDE SEQUENCE [LARGE SCALE GENOMIC DNA]</scope>
    <source>
        <strain evidence="2">Red222</strain>
    </source>
</reference>
<evidence type="ECO:0008006" key="3">
    <source>
        <dbReference type="Google" id="ProtNLM"/>
    </source>
</evidence>
<dbReference type="Proteomes" id="UP001242010">
    <property type="component" value="Chromosome"/>
</dbReference>
<evidence type="ECO:0000313" key="1">
    <source>
        <dbReference type="EMBL" id="BDU68283.1"/>
    </source>
</evidence>
<accession>A0ABN6UU51</accession>
<organism evidence="1 2">
    <name type="scientific">Geothrix oryzae</name>
    <dbReference type="NCBI Taxonomy" id="2927975"/>
    <lineage>
        <taxon>Bacteria</taxon>
        <taxon>Pseudomonadati</taxon>
        <taxon>Acidobacteriota</taxon>
        <taxon>Holophagae</taxon>
        <taxon>Holophagales</taxon>
        <taxon>Holophagaceae</taxon>
        <taxon>Geothrix</taxon>
    </lineage>
</organism>
<evidence type="ECO:0000313" key="2">
    <source>
        <dbReference type="Proteomes" id="UP001242010"/>
    </source>
</evidence>
<dbReference type="Pfam" id="PF17263">
    <property type="entry name" value="DUF5329"/>
    <property type="match status" value="1"/>
</dbReference>
<proteinExistence type="predicted"/>
<sequence length="114" mass="12551">MLLLPALVVAPAPTAPPAIETQTIEALIQAVANLEGAVFIRNGTEHTPKAAAEHLRLKWRNAGSRVKTAPEFIRYCASGSSVSGKPYEMRLKDGRTVLARDWLWTELKRMEAAR</sequence>